<evidence type="ECO:0008006" key="3">
    <source>
        <dbReference type="Google" id="ProtNLM"/>
    </source>
</evidence>
<evidence type="ECO:0000313" key="2">
    <source>
        <dbReference type="EMBL" id="WNY51087.1"/>
    </source>
</evidence>
<accession>A0AA96VLB2</accession>
<name>A0AA96VLB2_9STRE</name>
<gene>
    <name evidence="2" type="ORF">PW252_11050</name>
</gene>
<dbReference type="EMBL" id="CP118735">
    <property type="protein sequence ID" value="WNY51087.1"/>
    <property type="molecule type" value="Genomic_DNA"/>
</dbReference>
<keyword evidence="1" id="KW-0812">Transmembrane</keyword>
<feature type="transmembrane region" description="Helical" evidence="1">
    <location>
        <begin position="41"/>
        <end position="59"/>
    </location>
</feature>
<proteinExistence type="predicted"/>
<dbReference type="AlphaFoldDB" id="A0AA96VLB2"/>
<feature type="transmembrane region" description="Helical" evidence="1">
    <location>
        <begin position="192"/>
        <end position="212"/>
    </location>
</feature>
<dbReference type="RefSeq" id="WP_153048226.1">
    <property type="nucleotide sequence ID" value="NZ_CP118735.1"/>
</dbReference>
<feature type="transmembrane region" description="Helical" evidence="1">
    <location>
        <begin position="79"/>
        <end position="96"/>
    </location>
</feature>
<sequence length="279" mass="32945">MSVEEKYKVYNNLASKFYNEVFEIINKEFQQEKFDKHSKSYFILSFIAIIPFLVIVAQFQKFVYGSITNTSRQLPFFDGWKNVIPIVFLLVIIYIIKRFTLDPLWNIQDSKYSKLEYKRHLYKIKRNISQCVYPADVHLRLENLLCEINSNDDDFHKKRQFVLSGIIQVNTVAVLSPFFAIISRDDINIDSIITITSLIITITTIISIISYYRYFFKNVEPMFGKSLGEIETKNIVRDILYYRDGLDDYANEASQEFNSEEMLTILNTINQQTEKFKLN</sequence>
<organism evidence="2">
    <name type="scientific">Streptococcus iners</name>
    <dbReference type="NCBI Taxonomy" id="3028084"/>
    <lineage>
        <taxon>Bacteria</taxon>
        <taxon>Bacillati</taxon>
        <taxon>Bacillota</taxon>
        <taxon>Bacilli</taxon>
        <taxon>Lactobacillales</taxon>
        <taxon>Streptococcaceae</taxon>
        <taxon>Streptococcus</taxon>
    </lineage>
</organism>
<evidence type="ECO:0000256" key="1">
    <source>
        <dbReference type="SAM" id="Phobius"/>
    </source>
</evidence>
<reference evidence="2" key="1">
    <citation type="submission" date="2023-02" db="EMBL/GenBank/DDBJ databases">
        <title>Streptococcus sp. Genome Sequencing and Assembly.</title>
        <authorList>
            <person name="Shore S.M."/>
            <person name="Nicholson T.L."/>
        </authorList>
    </citation>
    <scope>NUCLEOTIDE SEQUENCE</scope>
    <source>
        <strain evidence="2">29887</strain>
    </source>
</reference>
<dbReference type="KEGG" id="sins:PW252_11050"/>
<keyword evidence="1" id="KW-0472">Membrane</keyword>
<keyword evidence="1" id="KW-1133">Transmembrane helix</keyword>
<feature type="transmembrane region" description="Helical" evidence="1">
    <location>
        <begin position="161"/>
        <end position="180"/>
    </location>
</feature>
<protein>
    <recommendedName>
        <fullName evidence="3">DUF4231 domain-containing protein</fullName>
    </recommendedName>
</protein>